<evidence type="ECO:0000313" key="4">
    <source>
        <dbReference type="Proteomes" id="UP000293874"/>
    </source>
</evidence>
<dbReference type="InterPro" id="IPR007492">
    <property type="entry name" value="LytTR_DNA-bd_dom"/>
</dbReference>
<gene>
    <name evidence="3" type="ORF">EV199_1295</name>
</gene>
<keyword evidence="1" id="KW-0472">Membrane</keyword>
<dbReference type="Proteomes" id="UP000293874">
    <property type="component" value="Unassembled WGS sequence"/>
</dbReference>
<feature type="transmembrane region" description="Helical" evidence="1">
    <location>
        <begin position="89"/>
        <end position="110"/>
    </location>
</feature>
<proteinExistence type="predicted"/>
<dbReference type="Pfam" id="PF04397">
    <property type="entry name" value="LytTR"/>
    <property type="match status" value="1"/>
</dbReference>
<comment type="caution">
    <text evidence="3">The sequence shown here is derived from an EMBL/GenBank/DDBJ whole genome shotgun (WGS) entry which is preliminary data.</text>
</comment>
<accession>A0A4Q7N2Y1</accession>
<feature type="transmembrane region" description="Helical" evidence="1">
    <location>
        <begin position="130"/>
        <end position="151"/>
    </location>
</feature>
<keyword evidence="4" id="KW-1185">Reference proteome</keyword>
<keyword evidence="1" id="KW-0812">Transmembrane</keyword>
<name>A0A4Q7N2Y1_9BACT</name>
<protein>
    <submittedName>
        <fullName evidence="3">LytTr DNA-binding domain-containing protein</fullName>
    </submittedName>
</protein>
<dbReference type="InterPro" id="IPR046947">
    <property type="entry name" value="LytR-like"/>
</dbReference>
<dbReference type="GO" id="GO:0000156">
    <property type="term" value="F:phosphorelay response regulator activity"/>
    <property type="evidence" value="ECO:0007669"/>
    <property type="project" value="InterPro"/>
</dbReference>
<dbReference type="PANTHER" id="PTHR37299">
    <property type="entry name" value="TRANSCRIPTIONAL REGULATOR-RELATED"/>
    <property type="match status" value="1"/>
</dbReference>
<feature type="domain" description="HTH LytTR-type" evidence="2">
    <location>
        <begin position="169"/>
        <end position="273"/>
    </location>
</feature>
<reference evidence="3 4" key="1">
    <citation type="submission" date="2019-02" db="EMBL/GenBank/DDBJ databases">
        <title>Genomic Encyclopedia of Type Strains, Phase IV (KMG-IV): sequencing the most valuable type-strain genomes for metagenomic binning, comparative biology and taxonomic classification.</title>
        <authorList>
            <person name="Goeker M."/>
        </authorList>
    </citation>
    <scope>NUCLEOTIDE SEQUENCE [LARGE SCALE GENOMIC DNA]</scope>
    <source>
        <strain evidence="3 4">DSM 18116</strain>
    </source>
</reference>
<dbReference type="GO" id="GO:0003677">
    <property type="term" value="F:DNA binding"/>
    <property type="evidence" value="ECO:0007669"/>
    <property type="project" value="UniProtKB-KW"/>
</dbReference>
<dbReference type="PROSITE" id="PS50930">
    <property type="entry name" value="HTH_LYTTR"/>
    <property type="match status" value="1"/>
</dbReference>
<keyword evidence="1" id="KW-1133">Transmembrane helix</keyword>
<keyword evidence="3" id="KW-0238">DNA-binding</keyword>
<feature type="transmembrane region" description="Helical" evidence="1">
    <location>
        <begin position="21"/>
        <end position="38"/>
    </location>
</feature>
<dbReference type="SMART" id="SM00850">
    <property type="entry name" value="LytTR"/>
    <property type="match status" value="1"/>
</dbReference>
<sequence length="277" mass="31635">MAGTITNKQGDPGVSVSMRKLLFVLSNLFLSVAGLAMLQDFLESKRNGFTFYFDESLLYKTVWTLFIPILAFLYRRLQKASLKTAAQTAIFIVTPILIHLFCLPLIAVMFSELFYGGRYDLYKFFSYTLINHLSVLFLVYTIFVLGFSYWLKTPLRINEAQNNTTLATIIINNGKDNVVVNIDEIIQITSATPYIYIHLENRKYLHPETLRALSEQLDSNVFVRVHKSTLVNITKVSSFRSRLNGDYDLEMTTGELVRLSRTYAAGFKKTIRARSSG</sequence>
<dbReference type="EMBL" id="SGXA01000001">
    <property type="protein sequence ID" value="RZS75429.1"/>
    <property type="molecule type" value="Genomic_DNA"/>
</dbReference>
<dbReference type="Gene3D" id="2.40.50.1020">
    <property type="entry name" value="LytTr DNA-binding domain"/>
    <property type="match status" value="1"/>
</dbReference>
<organism evidence="3 4">
    <name type="scientific">Pseudobacter ginsenosidimutans</name>
    <dbReference type="NCBI Taxonomy" id="661488"/>
    <lineage>
        <taxon>Bacteria</taxon>
        <taxon>Pseudomonadati</taxon>
        <taxon>Bacteroidota</taxon>
        <taxon>Chitinophagia</taxon>
        <taxon>Chitinophagales</taxon>
        <taxon>Chitinophagaceae</taxon>
        <taxon>Pseudobacter</taxon>
    </lineage>
</organism>
<evidence type="ECO:0000259" key="2">
    <source>
        <dbReference type="PROSITE" id="PS50930"/>
    </source>
</evidence>
<evidence type="ECO:0000313" key="3">
    <source>
        <dbReference type="EMBL" id="RZS75429.1"/>
    </source>
</evidence>
<feature type="transmembrane region" description="Helical" evidence="1">
    <location>
        <begin position="58"/>
        <end position="77"/>
    </location>
</feature>
<dbReference type="PANTHER" id="PTHR37299:SF1">
    <property type="entry name" value="STAGE 0 SPORULATION PROTEIN A HOMOLOG"/>
    <property type="match status" value="1"/>
</dbReference>
<dbReference type="AlphaFoldDB" id="A0A4Q7N2Y1"/>
<evidence type="ECO:0000256" key="1">
    <source>
        <dbReference type="SAM" id="Phobius"/>
    </source>
</evidence>